<reference evidence="11" key="2">
    <citation type="journal article" date="2022" name="Elife">
        <title>Obligate sexual reproduction of a homothallic fungus closely related to the Cryptococcus pathogenic species complex.</title>
        <authorList>
            <person name="Passer A.R."/>
            <person name="Clancey S.A."/>
            <person name="Shea T."/>
            <person name="David-Palma M."/>
            <person name="Averette A.F."/>
            <person name="Boekhout T."/>
            <person name="Porcel B.M."/>
            <person name="Nowrousian M."/>
            <person name="Cuomo C.A."/>
            <person name="Sun S."/>
            <person name="Heitman J."/>
            <person name="Coelho M.A."/>
        </authorList>
    </citation>
    <scope>NUCLEOTIDE SEQUENCE</scope>
    <source>
        <strain evidence="11">CBS 7841</strain>
    </source>
</reference>
<dbReference type="Pfam" id="PF04573">
    <property type="entry name" value="SPC22"/>
    <property type="match status" value="1"/>
</dbReference>
<sequence length="199" mass="22455">MYSTFQRANNIFSLATTYALIFLGLVSIASFLSLPTVDVGSITVKDIIIYKGRLNRWGAKVEELASLRFDVRTDLNVLLNSYNTKQLFLYLTANYEEEPLGIAHDVVLWDRIITREDIRDIRSVEKKSPKSGKKKGRGKMRLENVKNKYIWRNPSGTFKNAPQANVTLHYSLMPYVGVLSSGIAATAEGPLDLPDVLKR</sequence>
<evidence type="ECO:0000256" key="9">
    <source>
        <dbReference type="PIRNR" id="PIRNR016089"/>
    </source>
</evidence>
<comment type="function">
    <text evidence="8">Essential component of the signal peptidase complex (SPC) which catalyzes the cleavage of N-terminal signal sequences from nascent proteins as they are translocated into the lumen of the endoplasmic reticulum. Essential for the SPC catalytic activity, possibly by stabilizing and positioning the active center of the complex close to the lumenal surface. Essential for viability.</text>
</comment>
<dbReference type="GeneID" id="91089981"/>
<keyword evidence="5" id="KW-0735">Signal-anchor</keyword>
<evidence type="ECO:0000256" key="7">
    <source>
        <dbReference type="ARBA" id="ARBA00023136"/>
    </source>
</evidence>
<evidence type="ECO:0000256" key="5">
    <source>
        <dbReference type="ARBA" id="ARBA00022968"/>
    </source>
</evidence>
<dbReference type="EMBL" id="CP143790">
    <property type="protein sequence ID" value="WVN90536.1"/>
    <property type="molecule type" value="Genomic_DNA"/>
</dbReference>
<dbReference type="PANTHER" id="PTHR12804:SF0">
    <property type="entry name" value="SIGNAL PEPTIDASE COMPLEX SUBUNIT 3"/>
    <property type="match status" value="1"/>
</dbReference>
<dbReference type="Proteomes" id="UP000094043">
    <property type="component" value="Chromosome 7"/>
</dbReference>
<dbReference type="GO" id="GO:0006465">
    <property type="term" value="P:signal peptide processing"/>
    <property type="evidence" value="ECO:0007669"/>
    <property type="project" value="UniProtKB-UniRule"/>
</dbReference>
<dbReference type="GO" id="GO:0045047">
    <property type="term" value="P:protein targeting to ER"/>
    <property type="evidence" value="ECO:0007669"/>
    <property type="project" value="TreeGrafter"/>
</dbReference>
<evidence type="ECO:0000256" key="2">
    <source>
        <dbReference type="ARBA" id="ARBA00009289"/>
    </source>
</evidence>
<organism evidence="11 12">
    <name type="scientific">Cryptococcus depauperatus CBS 7841</name>
    <dbReference type="NCBI Taxonomy" id="1295531"/>
    <lineage>
        <taxon>Eukaryota</taxon>
        <taxon>Fungi</taxon>
        <taxon>Dikarya</taxon>
        <taxon>Basidiomycota</taxon>
        <taxon>Agaricomycotina</taxon>
        <taxon>Tremellomycetes</taxon>
        <taxon>Tremellales</taxon>
        <taxon>Cryptococcaceae</taxon>
        <taxon>Cryptococcus</taxon>
    </lineage>
</organism>
<gene>
    <name evidence="11" type="ORF">L203_105772</name>
</gene>
<dbReference type="PANTHER" id="PTHR12804">
    <property type="entry name" value="MICROSOMAL SIGNAL PEPTIDASE 23 KD SUBUNIT SPC22/23"/>
    <property type="match status" value="1"/>
</dbReference>
<evidence type="ECO:0000256" key="3">
    <source>
        <dbReference type="ARBA" id="ARBA00022692"/>
    </source>
</evidence>
<evidence type="ECO:0000313" key="12">
    <source>
        <dbReference type="Proteomes" id="UP000094043"/>
    </source>
</evidence>
<proteinExistence type="inferred from homology"/>
<dbReference type="RefSeq" id="XP_066071236.1">
    <property type="nucleotide sequence ID" value="XM_066215139.1"/>
</dbReference>
<dbReference type="KEGG" id="cdep:91089981"/>
<keyword evidence="7 9" id="KW-0472">Membrane</keyword>
<dbReference type="PIRSF" id="PIRSF016089">
    <property type="entry name" value="SPC22"/>
    <property type="match status" value="1"/>
</dbReference>
<keyword evidence="4 9" id="KW-0256">Endoplasmic reticulum</keyword>
<keyword evidence="6 10" id="KW-1133">Transmembrane helix</keyword>
<name>A0AAJ8JY24_9TREE</name>
<comment type="subcellular location">
    <subcellularLocation>
        <location evidence="1">Endoplasmic reticulum membrane</location>
        <topology evidence="1">Single-pass type II membrane protein</topology>
    </subcellularLocation>
</comment>
<evidence type="ECO:0000256" key="6">
    <source>
        <dbReference type="ARBA" id="ARBA00022989"/>
    </source>
</evidence>
<feature type="transmembrane region" description="Helical" evidence="10">
    <location>
        <begin position="12"/>
        <end position="34"/>
    </location>
</feature>
<keyword evidence="3 10" id="KW-0812">Transmembrane</keyword>
<dbReference type="GO" id="GO:0005787">
    <property type="term" value="C:signal peptidase complex"/>
    <property type="evidence" value="ECO:0007669"/>
    <property type="project" value="UniProtKB-UniRule"/>
</dbReference>
<dbReference type="InterPro" id="IPR007653">
    <property type="entry name" value="SPC3"/>
</dbReference>
<evidence type="ECO:0000313" key="11">
    <source>
        <dbReference type="EMBL" id="WVN90536.1"/>
    </source>
</evidence>
<evidence type="ECO:0000256" key="10">
    <source>
        <dbReference type="SAM" id="Phobius"/>
    </source>
</evidence>
<comment type="similarity">
    <text evidence="2 9">Belongs to the SPCS3 family.</text>
</comment>
<keyword evidence="12" id="KW-1185">Reference proteome</keyword>
<evidence type="ECO:0000256" key="8">
    <source>
        <dbReference type="ARBA" id="ARBA00045670"/>
    </source>
</evidence>
<reference evidence="11" key="3">
    <citation type="submission" date="2024-01" db="EMBL/GenBank/DDBJ databases">
        <authorList>
            <person name="Coelho M.A."/>
            <person name="David-Palma M."/>
            <person name="Shea T."/>
            <person name="Sun S."/>
            <person name="Cuomo C.A."/>
            <person name="Heitman J."/>
        </authorList>
    </citation>
    <scope>NUCLEOTIDE SEQUENCE</scope>
    <source>
        <strain evidence="11">CBS 7841</strain>
    </source>
</reference>
<dbReference type="AlphaFoldDB" id="A0AAJ8JY24"/>
<evidence type="ECO:0000256" key="1">
    <source>
        <dbReference type="ARBA" id="ARBA00004648"/>
    </source>
</evidence>
<protein>
    <recommendedName>
        <fullName evidence="9">Signal peptidase subunit 3</fullName>
    </recommendedName>
</protein>
<evidence type="ECO:0000256" key="4">
    <source>
        <dbReference type="ARBA" id="ARBA00022824"/>
    </source>
</evidence>
<accession>A0AAJ8JY24</accession>
<reference evidence="11" key="1">
    <citation type="submission" date="2016-06" db="EMBL/GenBank/DDBJ databases">
        <authorList>
            <person name="Cuomo C."/>
            <person name="Litvintseva A."/>
            <person name="Heitman J."/>
            <person name="Chen Y."/>
            <person name="Sun S."/>
            <person name="Springer D."/>
            <person name="Dromer F."/>
            <person name="Young S."/>
            <person name="Zeng Q."/>
            <person name="Chapman S."/>
            <person name="Gujja S."/>
            <person name="Saif S."/>
            <person name="Birren B."/>
        </authorList>
    </citation>
    <scope>NUCLEOTIDE SEQUENCE</scope>
    <source>
        <strain evidence="11">CBS 7841</strain>
    </source>
</reference>